<dbReference type="EMBL" id="LCYA01000048">
    <property type="protein sequence ID" value="KWV89329.1"/>
    <property type="molecule type" value="Genomic_DNA"/>
</dbReference>
<evidence type="ECO:0000313" key="2">
    <source>
        <dbReference type="EMBL" id="KWV89329.1"/>
    </source>
</evidence>
<keyword evidence="1" id="KW-0812">Transmembrane</keyword>
<sequence length="43" mass="4556">MDSMQMLVYAIVGVVGALALTGVIGYVVADRLDKKHGTNIKAH</sequence>
<evidence type="ECO:0000313" key="3">
    <source>
        <dbReference type="Proteomes" id="UP000061348"/>
    </source>
</evidence>
<dbReference type="Proteomes" id="UP000061348">
    <property type="component" value="Unassembled WGS sequence"/>
</dbReference>
<reference evidence="2 3" key="1">
    <citation type="submission" date="2015-05" db="EMBL/GenBank/DDBJ databases">
        <title>A genomic and transcriptomic approach to investigate the blue pigment phenotype in Pseudomonas fluorescens.</title>
        <authorList>
            <person name="Andreani N.A."/>
            <person name="Cardazzo B."/>
        </authorList>
    </citation>
    <scope>NUCLEOTIDE SEQUENCE [LARGE SCALE GENOMIC DNA]</scope>
    <source>
        <strain evidence="2 3">Ps_22</strain>
    </source>
</reference>
<keyword evidence="1" id="KW-1133">Transmembrane helix</keyword>
<dbReference type="PATRIC" id="fig|294.194.peg.1112"/>
<comment type="caution">
    <text evidence="2">The sequence shown here is derived from an EMBL/GenBank/DDBJ whole genome shotgun (WGS) entry which is preliminary data.</text>
</comment>
<dbReference type="RefSeq" id="WP_255311629.1">
    <property type="nucleotide sequence ID" value="NZ_KY503037.1"/>
</dbReference>
<protein>
    <submittedName>
        <fullName evidence="2">Uncharacterized protein</fullName>
    </submittedName>
</protein>
<gene>
    <name evidence="2" type="ORF">PFLmoz3_00965</name>
</gene>
<accession>A0A109LKW2</accession>
<dbReference type="AlphaFoldDB" id="A0A109LKW2"/>
<name>A0A109LKW2_PSEFL</name>
<proteinExistence type="predicted"/>
<evidence type="ECO:0000256" key="1">
    <source>
        <dbReference type="SAM" id="Phobius"/>
    </source>
</evidence>
<organism evidence="2 3">
    <name type="scientific">Pseudomonas fluorescens</name>
    <dbReference type="NCBI Taxonomy" id="294"/>
    <lineage>
        <taxon>Bacteria</taxon>
        <taxon>Pseudomonadati</taxon>
        <taxon>Pseudomonadota</taxon>
        <taxon>Gammaproteobacteria</taxon>
        <taxon>Pseudomonadales</taxon>
        <taxon>Pseudomonadaceae</taxon>
        <taxon>Pseudomonas</taxon>
    </lineage>
</organism>
<keyword evidence="1" id="KW-0472">Membrane</keyword>
<feature type="transmembrane region" description="Helical" evidence="1">
    <location>
        <begin position="6"/>
        <end position="29"/>
    </location>
</feature>